<feature type="transmembrane region" description="Helical" evidence="1">
    <location>
        <begin position="105"/>
        <end position="126"/>
    </location>
</feature>
<organism evidence="2 3">
    <name type="scientific">Flavobacterium reichenbachii</name>
    <dbReference type="NCBI Taxonomy" id="362418"/>
    <lineage>
        <taxon>Bacteria</taxon>
        <taxon>Pseudomonadati</taxon>
        <taxon>Bacteroidota</taxon>
        <taxon>Flavobacteriia</taxon>
        <taxon>Flavobacteriales</taxon>
        <taxon>Flavobacteriaceae</taxon>
        <taxon>Flavobacterium</taxon>
    </lineage>
</organism>
<accession>A0A085ZSI3</accession>
<comment type="caution">
    <text evidence="2">The sequence shown here is derived from an EMBL/GenBank/DDBJ whole genome shotgun (WGS) entry which is preliminary data.</text>
</comment>
<protein>
    <recommendedName>
        <fullName evidence="4">Lipoprotein</fullName>
    </recommendedName>
</protein>
<evidence type="ECO:0008006" key="4">
    <source>
        <dbReference type="Google" id="ProtNLM"/>
    </source>
</evidence>
<evidence type="ECO:0000256" key="1">
    <source>
        <dbReference type="SAM" id="Phobius"/>
    </source>
</evidence>
<sequence>MLLKNYKPFFYLFCFAVVACILHSTAFFLLEINFQKFHYSIGLIYLIFFGLSALLYTILLMVKKKNFEIVGMVFLFGTFTQMLLGYLILQPILENKTETADVEKVSFFITFILFLLFETLLTVRLLNEKR</sequence>
<dbReference type="OrthoDB" id="1375605at2"/>
<keyword evidence="1" id="KW-1133">Transmembrane helix</keyword>
<feature type="transmembrane region" description="Helical" evidence="1">
    <location>
        <begin position="42"/>
        <end position="62"/>
    </location>
</feature>
<gene>
    <name evidence="2" type="ORF">IW19_18620</name>
</gene>
<name>A0A085ZSI3_9FLAO</name>
<reference evidence="2 3" key="1">
    <citation type="submission" date="2014-07" db="EMBL/GenBank/DDBJ databases">
        <title>Genome of Flavobacterium reichenbachii LMG 25512.</title>
        <authorList>
            <person name="Stropko S.J."/>
            <person name="Pipes S.E."/>
            <person name="Newman J.D."/>
        </authorList>
    </citation>
    <scope>NUCLEOTIDE SEQUENCE [LARGE SCALE GENOMIC DNA]</scope>
    <source>
        <strain evidence="2 3">LMG 25512</strain>
    </source>
</reference>
<evidence type="ECO:0000313" key="3">
    <source>
        <dbReference type="Proteomes" id="UP000028715"/>
    </source>
</evidence>
<feature type="transmembrane region" description="Helical" evidence="1">
    <location>
        <begin position="69"/>
        <end position="93"/>
    </location>
</feature>
<dbReference type="PROSITE" id="PS51257">
    <property type="entry name" value="PROKAR_LIPOPROTEIN"/>
    <property type="match status" value="1"/>
</dbReference>
<feature type="transmembrane region" description="Helical" evidence="1">
    <location>
        <begin position="9"/>
        <end position="30"/>
    </location>
</feature>
<dbReference type="STRING" id="362418.IW19_18620"/>
<dbReference type="eggNOG" id="ENOG5033BYD">
    <property type="taxonomic scope" value="Bacteria"/>
</dbReference>
<keyword evidence="3" id="KW-1185">Reference proteome</keyword>
<dbReference type="Proteomes" id="UP000028715">
    <property type="component" value="Unassembled WGS sequence"/>
</dbReference>
<proteinExistence type="predicted"/>
<dbReference type="EMBL" id="JPRL01000001">
    <property type="protein sequence ID" value="KFF07397.1"/>
    <property type="molecule type" value="Genomic_DNA"/>
</dbReference>
<keyword evidence="1" id="KW-0472">Membrane</keyword>
<keyword evidence="1" id="KW-0812">Transmembrane</keyword>
<dbReference type="AlphaFoldDB" id="A0A085ZSI3"/>
<evidence type="ECO:0000313" key="2">
    <source>
        <dbReference type="EMBL" id="KFF07397.1"/>
    </source>
</evidence>